<evidence type="ECO:0000259" key="2">
    <source>
        <dbReference type="PROSITE" id="PS50222"/>
    </source>
</evidence>
<keyword evidence="4" id="KW-1185">Reference proteome</keyword>
<dbReference type="Pfam" id="PF13516">
    <property type="entry name" value="LRR_6"/>
    <property type="match status" value="6"/>
</dbReference>
<gene>
    <name evidence="3" type="ORF">BSL78_12180</name>
</gene>
<dbReference type="InterPro" id="IPR052394">
    <property type="entry name" value="LRR-containing"/>
</dbReference>
<dbReference type="SMART" id="SM00054">
    <property type="entry name" value="EFh"/>
    <property type="match status" value="2"/>
</dbReference>
<dbReference type="SUPFAM" id="SSF47473">
    <property type="entry name" value="EF-hand"/>
    <property type="match status" value="1"/>
</dbReference>
<dbReference type="InterPro" id="IPR011992">
    <property type="entry name" value="EF-hand-dom_pair"/>
</dbReference>
<dbReference type="Gene3D" id="1.10.238.10">
    <property type="entry name" value="EF-hand"/>
    <property type="match status" value="1"/>
</dbReference>
<dbReference type="GO" id="GO:0005509">
    <property type="term" value="F:calcium ion binding"/>
    <property type="evidence" value="ECO:0007669"/>
    <property type="project" value="InterPro"/>
</dbReference>
<dbReference type="STRING" id="307972.A0A2G8KSJ2"/>
<evidence type="ECO:0000313" key="4">
    <source>
        <dbReference type="Proteomes" id="UP000230750"/>
    </source>
</evidence>
<dbReference type="Gene3D" id="3.80.10.10">
    <property type="entry name" value="Ribonuclease Inhibitor"/>
    <property type="match status" value="1"/>
</dbReference>
<dbReference type="Pfam" id="PF13499">
    <property type="entry name" value="EF-hand_7"/>
    <property type="match status" value="1"/>
</dbReference>
<feature type="compositionally biased region" description="Basic and acidic residues" evidence="1">
    <location>
        <begin position="66"/>
        <end position="77"/>
    </location>
</feature>
<proteinExistence type="predicted"/>
<organism evidence="3 4">
    <name type="scientific">Stichopus japonicus</name>
    <name type="common">Sea cucumber</name>
    <dbReference type="NCBI Taxonomy" id="307972"/>
    <lineage>
        <taxon>Eukaryota</taxon>
        <taxon>Metazoa</taxon>
        <taxon>Echinodermata</taxon>
        <taxon>Eleutherozoa</taxon>
        <taxon>Echinozoa</taxon>
        <taxon>Holothuroidea</taxon>
        <taxon>Aspidochirotacea</taxon>
        <taxon>Aspidochirotida</taxon>
        <taxon>Stichopodidae</taxon>
        <taxon>Apostichopus</taxon>
    </lineage>
</organism>
<evidence type="ECO:0000256" key="1">
    <source>
        <dbReference type="SAM" id="MobiDB-lite"/>
    </source>
</evidence>
<dbReference type="CDD" id="cd00051">
    <property type="entry name" value="EFh"/>
    <property type="match status" value="1"/>
</dbReference>
<dbReference type="AlphaFoldDB" id="A0A2G8KSJ2"/>
<sequence>MTDENDNDEKQENSETAEASGLLEADETVVNSGGRAPSRAKSRGSISDQRKTVVRTGSRLSSRIESGLDKDDQRDNNSSRAPSAATFDSETTAGYDTDLEVEEQREQYDASGRNIYKEACRLNGVIPVSYFLRNITESELIMKHHGLGPAGTKAIAIALVGNTTIVKLNLSDNWLAPEGAFAIADMLRENCYITDLDLSDNKLGNQGAAALCSTLLQNSNLTHVTLSGNNFEDKCADAFADVILNNNKIEYLNLSNNTFGEAAGLAFGPALAENISMRQLDLSWNHIRGKGAVILAEGVGGNIGLRKLNLSWNGFGNEGTIALGKALASNNTLEELDITNNRITAEGSVLLGKGLAVIDSLRVLLIGKNPMQTAGCYAILKSVKENSNSTMEEMDFGNIQVNKDFEDLFKETLELLPNLKVKHGGTKEKVKPKPKMNPMAKLQKYIQVNNLRLVDFFNKFDKDGSMSVNYEEFEEGLLETGIDLDREEIDWLIKQFDKDGDGDIMYRNVGILDENIAEQDSQFLRQCWAVIFSAGQGRPAPPSVGTSLSNYV</sequence>
<protein>
    <recommendedName>
        <fullName evidence="2">EF-hand domain-containing protein</fullName>
    </recommendedName>
</protein>
<dbReference type="OrthoDB" id="120976at2759"/>
<dbReference type="EMBL" id="MRZV01000398">
    <property type="protein sequence ID" value="PIK50925.1"/>
    <property type="molecule type" value="Genomic_DNA"/>
</dbReference>
<dbReference type="SUPFAM" id="SSF52047">
    <property type="entry name" value="RNI-like"/>
    <property type="match status" value="1"/>
</dbReference>
<dbReference type="PROSITE" id="PS50222">
    <property type="entry name" value="EF_HAND_2"/>
    <property type="match status" value="1"/>
</dbReference>
<evidence type="ECO:0000313" key="3">
    <source>
        <dbReference type="EMBL" id="PIK50925.1"/>
    </source>
</evidence>
<dbReference type="InterPro" id="IPR032675">
    <property type="entry name" value="LRR_dom_sf"/>
</dbReference>
<accession>A0A2G8KSJ2</accession>
<dbReference type="PANTHER" id="PTHR24114:SF50">
    <property type="entry name" value="RNI-LIKE PROTEIN"/>
    <property type="match status" value="1"/>
</dbReference>
<feature type="domain" description="EF-hand" evidence="2">
    <location>
        <begin position="448"/>
        <end position="483"/>
    </location>
</feature>
<feature type="region of interest" description="Disordered" evidence="1">
    <location>
        <begin position="1"/>
        <end position="106"/>
    </location>
</feature>
<reference evidence="3 4" key="1">
    <citation type="journal article" date="2017" name="PLoS Biol.">
        <title>The sea cucumber genome provides insights into morphological evolution and visceral regeneration.</title>
        <authorList>
            <person name="Zhang X."/>
            <person name="Sun L."/>
            <person name="Yuan J."/>
            <person name="Sun Y."/>
            <person name="Gao Y."/>
            <person name="Zhang L."/>
            <person name="Li S."/>
            <person name="Dai H."/>
            <person name="Hamel J.F."/>
            <person name="Liu C."/>
            <person name="Yu Y."/>
            <person name="Liu S."/>
            <person name="Lin W."/>
            <person name="Guo K."/>
            <person name="Jin S."/>
            <person name="Xu P."/>
            <person name="Storey K.B."/>
            <person name="Huan P."/>
            <person name="Zhang T."/>
            <person name="Zhou Y."/>
            <person name="Zhang J."/>
            <person name="Lin C."/>
            <person name="Li X."/>
            <person name="Xing L."/>
            <person name="Huo D."/>
            <person name="Sun M."/>
            <person name="Wang L."/>
            <person name="Mercier A."/>
            <person name="Li F."/>
            <person name="Yang H."/>
            <person name="Xiang J."/>
        </authorList>
    </citation>
    <scope>NUCLEOTIDE SEQUENCE [LARGE SCALE GENOMIC DNA]</scope>
    <source>
        <strain evidence="3">Shaxun</strain>
        <tissue evidence="3">Muscle</tissue>
    </source>
</reference>
<dbReference type="InterPro" id="IPR002048">
    <property type="entry name" value="EF_hand_dom"/>
</dbReference>
<dbReference type="SMART" id="SM00368">
    <property type="entry name" value="LRR_RI"/>
    <property type="match status" value="8"/>
</dbReference>
<dbReference type="PANTHER" id="PTHR24114">
    <property type="entry name" value="LEUCINE RICH REPEAT FAMILY PROTEIN"/>
    <property type="match status" value="1"/>
</dbReference>
<dbReference type="InterPro" id="IPR001611">
    <property type="entry name" value="Leu-rich_rpt"/>
</dbReference>
<feature type="compositionally biased region" description="Polar residues" evidence="1">
    <location>
        <begin position="78"/>
        <end position="94"/>
    </location>
</feature>
<dbReference type="Proteomes" id="UP000230750">
    <property type="component" value="Unassembled WGS sequence"/>
</dbReference>
<comment type="caution">
    <text evidence="3">The sequence shown here is derived from an EMBL/GenBank/DDBJ whole genome shotgun (WGS) entry which is preliminary data.</text>
</comment>
<name>A0A2G8KSJ2_STIJA</name>